<proteinExistence type="inferred from homology"/>
<dbReference type="FunFam" id="3.10.20.740:FF:000002">
    <property type="entry name" value="NADH-quinone oxidoreductase"/>
    <property type="match status" value="1"/>
</dbReference>
<keyword evidence="6 14" id="KW-0479">Metal-binding</keyword>
<comment type="function">
    <text evidence="14">NDH-1 shuttles electrons from NADH, via FMN and iron-sulfur (Fe-S) centers, to quinones in the respiratory chain. Couples the redox reaction to proton translocation (for every two electrons transferred, four hydrogen ions are translocated across the cytoplasmic membrane), and thus conserves the redox energy in a proton gradient.</text>
</comment>
<dbReference type="PANTHER" id="PTHR43105:SF10">
    <property type="entry name" value="NADH-QUINONE OXIDOREDUCTASE SUBUNIT G"/>
    <property type="match status" value="1"/>
</dbReference>
<evidence type="ECO:0000256" key="10">
    <source>
        <dbReference type="ARBA" id="ARBA00023027"/>
    </source>
</evidence>
<dbReference type="SMART" id="SM00929">
    <property type="entry name" value="NADH-G_4Fe-4S_3"/>
    <property type="match status" value="1"/>
</dbReference>
<dbReference type="Gene3D" id="3.10.20.740">
    <property type="match status" value="1"/>
</dbReference>
<keyword evidence="8 14" id="KW-0408">Iron</keyword>
<dbReference type="Pfam" id="PF04879">
    <property type="entry name" value="Molybdop_Fe4S4"/>
    <property type="match status" value="1"/>
</dbReference>
<evidence type="ECO:0000256" key="9">
    <source>
        <dbReference type="ARBA" id="ARBA00023014"/>
    </source>
</evidence>
<dbReference type="InterPro" id="IPR019574">
    <property type="entry name" value="NADH_UbQ_OxRdtase_Gsu_4Fe4S-bd"/>
</dbReference>
<dbReference type="Gene3D" id="3.30.200.210">
    <property type="match status" value="1"/>
</dbReference>
<evidence type="ECO:0000256" key="11">
    <source>
        <dbReference type="ARBA" id="ARBA00023075"/>
    </source>
</evidence>
<dbReference type="CDD" id="cd02788">
    <property type="entry name" value="MopB_CT_NDH-1_NuoG2-N7"/>
    <property type="match status" value="1"/>
</dbReference>
<evidence type="ECO:0000259" key="16">
    <source>
        <dbReference type="PROSITE" id="PS51669"/>
    </source>
</evidence>
<dbReference type="GO" id="GO:0051539">
    <property type="term" value="F:4 iron, 4 sulfur cluster binding"/>
    <property type="evidence" value="ECO:0007669"/>
    <property type="project" value="UniProtKB-KW"/>
</dbReference>
<feature type="domain" description="2Fe-2S ferredoxin-type" evidence="15">
    <location>
        <begin position="1"/>
        <end position="83"/>
    </location>
</feature>
<dbReference type="AlphaFoldDB" id="A0A833PHV5"/>
<dbReference type="CDD" id="cd02771">
    <property type="entry name" value="MopB_NDH-1_NuoG2-N7"/>
    <property type="match status" value="1"/>
</dbReference>
<dbReference type="FunFam" id="2.20.25.90:FF:000003">
    <property type="entry name" value="NADH-quinone oxidoreductase"/>
    <property type="match status" value="1"/>
</dbReference>
<comment type="catalytic activity">
    <reaction evidence="13 14">
        <text>a quinone + NADH + 5 H(+)(in) = a quinol + NAD(+) + 4 H(+)(out)</text>
        <dbReference type="Rhea" id="RHEA:57888"/>
        <dbReference type="ChEBI" id="CHEBI:15378"/>
        <dbReference type="ChEBI" id="CHEBI:24646"/>
        <dbReference type="ChEBI" id="CHEBI:57540"/>
        <dbReference type="ChEBI" id="CHEBI:57945"/>
        <dbReference type="ChEBI" id="CHEBI:132124"/>
    </reaction>
</comment>
<dbReference type="GO" id="GO:0003954">
    <property type="term" value="F:NADH dehydrogenase activity"/>
    <property type="evidence" value="ECO:0007669"/>
    <property type="project" value="TreeGrafter"/>
</dbReference>
<dbReference type="InterPro" id="IPR000283">
    <property type="entry name" value="NADH_UbQ_OxRdtase_75kDa_su_CS"/>
</dbReference>
<evidence type="ECO:0000256" key="2">
    <source>
        <dbReference type="ARBA" id="ARBA00005404"/>
    </source>
</evidence>
<evidence type="ECO:0000256" key="12">
    <source>
        <dbReference type="ARBA" id="ARBA00026021"/>
    </source>
</evidence>
<dbReference type="PROSITE" id="PS00641">
    <property type="entry name" value="COMPLEX1_75K_1"/>
    <property type="match status" value="1"/>
</dbReference>
<dbReference type="Pfam" id="PF00384">
    <property type="entry name" value="Molybdopterin"/>
    <property type="match status" value="1"/>
</dbReference>
<dbReference type="GO" id="GO:0046872">
    <property type="term" value="F:metal ion binding"/>
    <property type="evidence" value="ECO:0007669"/>
    <property type="project" value="UniProtKB-UniRule"/>
</dbReference>
<dbReference type="CDD" id="cd00207">
    <property type="entry name" value="fer2"/>
    <property type="match status" value="1"/>
</dbReference>
<dbReference type="InterPro" id="IPR054351">
    <property type="entry name" value="NADH_UbQ_OxRdtase_ferredoxin"/>
</dbReference>
<keyword evidence="5 14" id="KW-0874">Quinone</keyword>
<evidence type="ECO:0000256" key="8">
    <source>
        <dbReference type="ARBA" id="ARBA00023004"/>
    </source>
</evidence>
<evidence type="ECO:0000256" key="14">
    <source>
        <dbReference type="RuleBase" id="RU003525"/>
    </source>
</evidence>
<dbReference type="EC" id="7.1.1.-" evidence="14"/>
<keyword evidence="7 14" id="KW-1278">Translocase</keyword>
<dbReference type="InterPro" id="IPR050123">
    <property type="entry name" value="Prok_molybdopt-oxidoreductase"/>
</dbReference>
<dbReference type="EMBL" id="WNDP01000008">
    <property type="protein sequence ID" value="KAF1027622.1"/>
    <property type="molecule type" value="Genomic_DNA"/>
</dbReference>
<dbReference type="GO" id="GO:0016020">
    <property type="term" value="C:membrane"/>
    <property type="evidence" value="ECO:0007669"/>
    <property type="project" value="InterPro"/>
</dbReference>
<dbReference type="PROSITE" id="PS00642">
    <property type="entry name" value="COMPLEX1_75K_2"/>
    <property type="match status" value="1"/>
</dbReference>
<organism evidence="18 19">
    <name type="scientific">Acinetobacter bereziniae</name>
    <name type="common">Acinetobacter genomosp. 10</name>
    <dbReference type="NCBI Taxonomy" id="106648"/>
    <lineage>
        <taxon>Bacteria</taxon>
        <taxon>Pseudomonadati</taxon>
        <taxon>Pseudomonadota</taxon>
        <taxon>Gammaproteobacteria</taxon>
        <taxon>Moraxellales</taxon>
        <taxon>Moraxellaceae</taxon>
        <taxon>Acinetobacter</taxon>
    </lineage>
</organism>
<accession>A0A833PHV5</accession>
<evidence type="ECO:0000256" key="6">
    <source>
        <dbReference type="ARBA" id="ARBA00022723"/>
    </source>
</evidence>
<dbReference type="Pfam" id="PF13510">
    <property type="entry name" value="Fer2_4"/>
    <property type="match status" value="1"/>
</dbReference>
<dbReference type="PANTHER" id="PTHR43105">
    <property type="entry name" value="RESPIRATORY NITRATE REDUCTASE"/>
    <property type="match status" value="1"/>
</dbReference>
<evidence type="ECO:0000259" key="17">
    <source>
        <dbReference type="PROSITE" id="PS51839"/>
    </source>
</evidence>
<comment type="similarity">
    <text evidence="2 14">Belongs to the complex I 75 kDa subunit family.</text>
</comment>
<dbReference type="InterPro" id="IPR010228">
    <property type="entry name" value="NADH_UbQ_OxRdtase_Gsu"/>
</dbReference>
<evidence type="ECO:0000256" key="4">
    <source>
        <dbReference type="ARBA" id="ARBA00022714"/>
    </source>
</evidence>
<comment type="caution">
    <text evidence="18">The sequence shown here is derived from an EMBL/GenBank/DDBJ whole genome shotgun (WGS) entry which is preliminary data.</text>
</comment>
<dbReference type="Proteomes" id="UP000490535">
    <property type="component" value="Unassembled WGS sequence"/>
</dbReference>
<dbReference type="Pfam" id="PF10588">
    <property type="entry name" value="NADH-G_4Fe-4S_3"/>
    <property type="match status" value="1"/>
</dbReference>
<evidence type="ECO:0000313" key="19">
    <source>
        <dbReference type="Proteomes" id="UP000490535"/>
    </source>
</evidence>
<name>A0A833PHV5_ACIBZ</name>
<dbReference type="GO" id="GO:0051537">
    <property type="term" value="F:2 iron, 2 sulfur cluster binding"/>
    <property type="evidence" value="ECO:0007669"/>
    <property type="project" value="UniProtKB-UniRule"/>
</dbReference>
<dbReference type="Gene3D" id="3.40.50.740">
    <property type="match status" value="1"/>
</dbReference>
<dbReference type="InterPro" id="IPR036010">
    <property type="entry name" value="2Fe-2S_ferredoxin-like_sf"/>
</dbReference>
<dbReference type="SUPFAM" id="SSF54862">
    <property type="entry name" value="4Fe-4S ferredoxins"/>
    <property type="match status" value="1"/>
</dbReference>
<dbReference type="GO" id="GO:0008137">
    <property type="term" value="F:NADH dehydrogenase (ubiquinone) activity"/>
    <property type="evidence" value="ECO:0007669"/>
    <property type="project" value="UniProtKB-UniRule"/>
</dbReference>
<dbReference type="SMART" id="SM00926">
    <property type="entry name" value="Molybdop_Fe4S4"/>
    <property type="match status" value="1"/>
</dbReference>
<reference evidence="19" key="1">
    <citation type="journal article" date="2020" name="MBio">
        <title>Horizontal gene transfer to a defensive symbiont with a reduced genome amongst a multipartite beetle microbiome.</title>
        <authorList>
            <person name="Waterworth S.C."/>
            <person name="Florez L.V."/>
            <person name="Rees E.R."/>
            <person name="Hertweck C."/>
            <person name="Kaltenpoth M."/>
            <person name="Kwan J.C."/>
        </authorList>
    </citation>
    <scope>NUCLEOTIDE SEQUENCE [LARGE SCALE GENOMIC DNA]</scope>
</reference>
<keyword evidence="3 14" id="KW-0004">4Fe-4S</keyword>
<dbReference type="InterPro" id="IPR006656">
    <property type="entry name" value="Mopterin_OxRdtase"/>
</dbReference>
<evidence type="ECO:0000313" key="18">
    <source>
        <dbReference type="EMBL" id="KAF1027622.1"/>
    </source>
</evidence>
<dbReference type="PROSITE" id="PS00643">
    <property type="entry name" value="COMPLEX1_75K_3"/>
    <property type="match status" value="1"/>
</dbReference>
<sequence length="894" mass="97763">MATIHVDGKSYEVNGSENLLQACLSLGIDIPYFCWHPALGSVGSCRQCAVTQYANPEDTRGRLVMSCMTPASDNTFISIEDKEAKDFRESIVEFLMTNHPHDCPVCEEGGHCHLQDMTVMTQHDRRRYRFTKRTHHNQELGSFIAHEMNRCIACYRCVRYYNDYAGGTDFGVYANASRVYFGRPESGTLESEFSGNLTEVCPTGVFTDKTHSARYNRKWDMQYAPSVCQGCSSGCNISPGERYGELRRVENRFNGEVNQYFLCDKGRFGTGYVNREDRPRQPQFRNGADIETISVDMALDSVIANVQGKKVLGIGSPRASLESNYALRELVGQQNYSTGMSQKEQNLVELAASIMQAEGVYNPGMREIESYDAVLILGEDLTQSAPRMALSVRQAAKNKAKQMAADRRTQDWLAEPVKRIGQDANSPIYILAATQTRLADIAEGEVVASPNDIARLGFAVAAAVKGETILGLDDDAKAFAQTIADTLKAAKKPLIISGTSLQDAAIMEAAAQVAQNLGENAGLTLTVPEVNSMGLTLFGGLSLEQAFAQDYDSIIIVENDLFRRLPATQVQAALAKAQSVIVLDHSETETVNAADVVLSAASFAEGDGTVVSQEGRAQRFYQVYDPSYYKPEYAIKESWRWLHAIETGVKGKAISWTLLDDVIESVVKNVPALEAIQDVAPDAGYRVHGLKIAREPRRYSGRTAIRAPLNVHEPKQPVDVDSALTFSMEGYVGPQDASSLVPFAWAPGWNSPQAWNKYQDEVGGHLKGGDSGIRLFDRLVKRPAHSFVAPTAVGTNPDSFRLVPMHHIFASGEFTVKTPAMESRIPEAAFAVGEQDAARLNVQDGQQLTVQAGETTISLPVQVIEYLPAGYIGYPVGQAPTVSLAEPVSVTVGV</sequence>
<dbReference type="PROSITE" id="PS51085">
    <property type="entry name" value="2FE2S_FER_2"/>
    <property type="match status" value="1"/>
</dbReference>
<keyword evidence="9 14" id="KW-0411">Iron-sulfur</keyword>
<dbReference type="SUPFAM" id="SSF53706">
    <property type="entry name" value="Formate dehydrogenase/DMSO reductase, domains 1-3"/>
    <property type="match status" value="1"/>
</dbReference>
<dbReference type="PROSITE" id="PS51669">
    <property type="entry name" value="4FE4S_MOW_BIS_MGD"/>
    <property type="match status" value="1"/>
</dbReference>
<dbReference type="NCBIfam" id="TIGR01973">
    <property type="entry name" value="NuoG"/>
    <property type="match status" value="1"/>
</dbReference>
<dbReference type="PROSITE" id="PS51839">
    <property type="entry name" value="4FE4S_HC3"/>
    <property type="match status" value="1"/>
</dbReference>
<keyword evidence="11" id="KW-0830">Ubiquinone</keyword>
<evidence type="ECO:0000259" key="15">
    <source>
        <dbReference type="PROSITE" id="PS51085"/>
    </source>
</evidence>
<feature type="domain" description="4Fe-4S Mo/W bis-MGD-type" evidence="16">
    <location>
        <begin position="221"/>
        <end position="277"/>
    </location>
</feature>
<dbReference type="GO" id="GO:0042773">
    <property type="term" value="P:ATP synthesis coupled electron transport"/>
    <property type="evidence" value="ECO:0007669"/>
    <property type="project" value="InterPro"/>
</dbReference>
<comment type="subunit">
    <text evidence="12">Composed of 13 different subunits. Subunits NuoCD, E, F, and G constitute the peripheral sector of the complex.</text>
</comment>
<evidence type="ECO:0000256" key="13">
    <source>
        <dbReference type="ARBA" id="ARBA00047712"/>
    </source>
</evidence>
<dbReference type="Pfam" id="PF22117">
    <property type="entry name" value="Fer4_Nqo3"/>
    <property type="match status" value="1"/>
</dbReference>
<dbReference type="SUPFAM" id="SSF54292">
    <property type="entry name" value="2Fe-2S ferredoxin-like"/>
    <property type="match status" value="1"/>
</dbReference>
<feature type="domain" description="4Fe-4S His(Cys)3-ligated-type" evidence="17">
    <location>
        <begin position="83"/>
        <end position="122"/>
    </location>
</feature>
<comment type="cofactor">
    <cofactor evidence="14">
        <name>[2Fe-2S] cluster</name>
        <dbReference type="ChEBI" id="CHEBI:190135"/>
    </cofactor>
    <text evidence="14">Binds 1 [2Fe-2S] cluster per subunit.</text>
</comment>
<protein>
    <recommendedName>
        <fullName evidence="14">NADH-quinone oxidoreductase</fullName>
        <ecNumber evidence="14">7.1.1.-</ecNumber>
    </recommendedName>
</protein>
<keyword evidence="4 14" id="KW-0001">2Fe-2S</keyword>
<comment type="cofactor">
    <cofactor evidence="1 14">
        <name>[4Fe-4S] cluster</name>
        <dbReference type="ChEBI" id="CHEBI:49883"/>
    </cofactor>
</comment>
<dbReference type="InterPro" id="IPR009010">
    <property type="entry name" value="Asp_de-COase-like_dom_sf"/>
</dbReference>
<evidence type="ECO:0000256" key="7">
    <source>
        <dbReference type="ARBA" id="ARBA00022967"/>
    </source>
</evidence>
<evidence type="ECO:0000256" key="1">
    <source>
        <dbReference type="ARBA" id="ARBA00001966"/>
    </source>
</evidence>
<dbReference type="SUPFAM" id="SSF50692">
    <property type="entry name" value="ADC-like"/>
    <property type="match status" value="1"/>
</dbReference>
<gene>
    <name evidence="18" type="primary">nuoG</name>
    <name evidence="18" type="ORF">GAK29_00591</name>
</gene>
<dbReference type="InterPro" id="IPR001041">
    <property type="entry name" value="2Fe-2S_ferredoxin-type"/>
</dbReference>
<evidence type="ECO:0000256" key="3">
    <source>
        <dbReference type="ARBA" id="ARBA00022485"/>
    </source>
</evidence>
<keyword evidence="10 14" id="KW-0520">NAD</keyword>
<evidence type="ECO:0000256" key="5">
    <source>
        <dbReference type="ARBA" id="ARBA00022719"/>
    </source>
</evidence>
<dbReference type="GO" id="GO:0048038">
    <property type="term" value="F:quinone binding"/>
    <property type="evidence" value="ECO:0007669"/>
    <property type="project" value="UniProtKB-UniRule"/>
</dbReference>
<dbReference type="InterPro" id="IPR006963">
    <property type="entry name" value="Mopterin_OxRdtase_4Fe-4S_dom"/>
</dbReference>